<feature type="domain" description="BON" evidence="3">
    <location>
        <begin position="48"/>
        <end position="116"/>
    </location>
</feature>
<dbReference type="InterPro" id="IPR014004">
    <property type="entry name" value="Transpt-assoc_nodulatn_dom_bac"/>
</dbReference>
<evidence type="ECO:0000259" key="3">
    <source>
        <dbReference type="PROSITE" id="PS50914"/>
    </source>
</evidence>
<dbReference type="Proteomes" id="UP000054903">
    <property type="component" value="Unassembled WGS sequence"/>
</dbReference>
<dbReference type="InterPro" id="IPR051686">
    <property type="entry name" value="Lipoprotein_DolP"/>
</dbReference>
<name>A0A158DX25_9BURK</name>
<dbReference type="EMBL" id="FCNX02000019">
    <property type="protein sequence ID" value="SAK99179.1"/>
    <property type="molecule type" value="Genomic_DNA"/>
</dbReference>
<dbReference type="AlphaFoldDB" id="A0A158DX25"/>
<evidence type="ECO:0000256" key="1">
    <source>
        <dbReference type="SAM" id="MobiDB-lite"/>
    </source>
</evidence>
<feature type="chain" id="PRO_5007624619" evidence="2">
    <location>
        <begin position="24"/>
        <end position="120"/>
    </location>
</feature>
<dbReference type="STRING" id="1777138.AWB77_05943"/>
<dbReference type="PANTHER" id="PTHR34606">
    <property type="entry name" value="BON DOMAIN-CONTAINING PROTEIN"/>
    <property type="match status" value="1"/>
</dbReference>
<dbReference type="InterPro" id="IPR007055">
    <property type="entry name" value="BON_dom"/>
</dbReference>
<evidence type="ECO:0000313" key="5">
    <source>
        <dbReference type="Proteomes" id="UP000054903"/>
    </source>
</evidence>
<dbReference type="Gene3D" id="3.30.1340.30">
    <property type="match status" value="1"/>
</dbReference>
<evidence type="ECO:0000313" key="4">
    <source>
        <dbReference type="EMBL" id="SAK99179.1"/>
    </source>
</evidence>
<keyword evidence="5" id="KW-1185">Reference proteome</keyword>
<sequence>MKTANTFKLACAALIVALVSANACSQTAASAAQSPTNDAKQSNEAKQSNRAVRRAVYAAFAKDKAIDAGSIGVSAKNGVVTLTGTVGDAAQIDKAGALAKSVPGVVSVRNKLTVRRAFNQ</sequence>
<evidence type="ECO:0000256" key="2">
    <source>
        <dbReference type="SAM" id="SignalP"/>
    </source>
</evidence>
<accession>A0A158DX25</accession>
<organism evidence="4 5">
    <name type="scientific">Caballeronia fortuita</name>
    <dbReference type="NCBI Taxonomy" id="1777138"/>
    <lineage>
        <taxon>Bacteria</taxon>
        <taxon>Pseudomonadati</taxon>
        <taxon>Pseudomonadota</taxon>
        <taxon>Betaproteobacteria</taxon>
        <taxon>Burkholderiales</taxon>
        <taxon>Burkholderiaceae</taxon>
        <taxon>Caballeronia</taxon>
    </lineage>
</organism>
<protein>
    <submittedName>
        <fullName evidence="4">Transport-associated protein</fullName>
    </submittedName>
</protein>
<comment type="caution">
    <text evidence="4">The sequence shown here is derived from an EMBL/GenBank/DDBJ whole genome shotgun (WGS) entry which is preliminary data.</text>
</comment>
<dbReference type="RefSeq" id="WP_061137980.1">
    <property type="nucleotide sequence ID" value="NZ_FCNX02000019.1"/>
</dbReference>
<dbReference type="PROSITE" id="PS50914">
    <property type="entry name" value="BON"/>
    <property type="match status" value="1"/>
</dbReference>
<gene>
    <name evidence="4" type="ORF">AWB77_05943</name>
</gene>
<reference evidence="4" key="1">
    <citation type="submission" date="2016-01" db="EMBL/GenBank/DDBJ databases">
        <authorList>
            <person name="Peeters C."/>
        </authorList>
    </citation>
    <scope>NUCLEOTIDE SEQUENCE</scope>
    <source>
        <strain evidence="4">LMG 29320</strain>
    </source>
</reference>
<feature type="compositionally biased region" description="Polar residues" evidence="1">
    <location>
        <begin position="35"/>
        <end position="49"/>
    </location>
</feature>
<feature type="region of interest" description="Disordered" evidence="1">
    <location>
        <begin position="30"/>
        <end position="49"/>
    </location>
</feature>
<dbReference type="PANTHER" id="PTHR34606:SF15">
    <property type="entry name" value="BON DOMAIN-CONTAINING PROTEIN"/>
    <property type="match status" value="1"/>
</dbReference>
<proteinExistence type="predicted"/>
<dbReference type="SMART" id="SM00749">
    <property type="entry name" value="BON"/>
    <property type="match status" value="1"/>
</dbReference>
<feature type="signal peptide" evidence="2">
    <location>
        <begin position="1"/>
        <end position="23"/>
    </location>
</feature>
<keyword evidence="2" id="KW-0732">Signal</keyword>
<dbReference type="OrthoDB" id="9032941at2"/>
<dbReference type="Pfam" id="PF04972">
    <property type="entry name" value="BON"/>
    <property type="match status" value="1"/>
</dbReference>